<dbReference type="RefSeq" id="WP_350350972.1">
    <property type="nucleotide sequence ID" value="NZ_CP158357.1"/>
</dbReference>
<dbReference type="AlphaFoldDB" id="A0AAU7VUK7"/>
<reference evidence="1" key="1">
    <citation type="submission" date="2024-06" db="EMBL/GenBank/DDBJ databases">
        <title>Draft genome sequence of Microbacterium sp. strain A8/3-1, isolated from Oxytropis tragacanthoides Fisch. ex DC. Root nodules in the Altai region of Russia.</title>
        <authorList>
            <person name="Sazanova A."/>
            <person name="Guro P."/>
            <person name="Kuznetsova I."/>
            <person name="Belimov A."/>
            <person name="Safronova V."/>
        </authorList>
    </citation>
    <scope>NUCLEOTIDE SEQUENCE</scope>
    <source>
        <strain evidence="1">A8/3-1</strain>
    </source>
</reference>
<evidence type="ECO:0000313" key="1">
    <source>
        <dbReference type="EMBL" id="XBX77494.1"/>
    </source>
</evidence>
<dbReference type="EMBL" id="CP158357">
    <property type="protein sequence ID" value="XBX77494.1"/>
    <property type="molecule type" value="Genomic_DNA"/>
</dbReference>
<protein>
    <submittedName>
        <fullName evidence="1">Uncharacterized protein</fullName>
    </submittedName>
</protein>
<accession>A0AAU7VUK7</accession>
<gene>
    <name evidence="1" type="ORF">ABS642_16485</name>
</gene>
<name>A0AAU7VUK7_9MICO</name>
<sequence>MRGAYVDKRDSTWERDDPRFRIFVFKGAVDEVTAVDLVDATLDEAMDGARAFSNGDRDLWSMAIVDDDSRGARGLIWLSGMNYNDTPVTARQWQLRRQMQSRYLSARTRRGLQPLLPNGLRLLRVFPEWASGWPLWEDFTDGYRFDVGSLDISPELSSALFDWNEEWLTRQEDEPLADAEGWRERGVLLVEQLQRELNGVAEVRPEFSEEQHPFV</sequence>
<organism evidence="1">
    <name type="scientific">Microbacterium sp. A8/3-1</name>
    <dbReference type="NCBI Taxonomy" id="3160749"/>
    <lineage>
        <taxon>Bacteria</taxon>
        <taxon>Bacillati</taxon>
        <taxon>Actinomycetota</taxon>
        <taxon>Actinomycetes</taxon>
        <taxon>Micrococcales</taxon>
        <taxon>Microbacteriaceae</taxon>
        <taxon>Microbacterium</taxon>
    </lineage>
</organism>
<proteinExistence type="predicted"/>